<accession>A0A3E5DR23</accession>
<dbReference type="Proteomes" id="UP000283872">
    <property type="component" value="Unassembled WGS sequence"/>
</dbReference>
<protein>
    <submittedName>
        <fullName evidence="2">Transposase</fullName>
    </submittedName>
</protein>
<organism evidence="2 3">
    <name type="scientific">Segatella copri</name>
    <dbReference type="NCBI Taxonomy" id="165179"/>
    <lineage>
        <taxon>Bacteria</taxon>
        <taxon>Pseudomonadati</taxon>
        <taxon>Bacteroidota</taxon>
        <taxon>Bacteroidia</taxon>
        <taxon>Bacteroidales</taxon>
        <taxon>Prevotellaceae</taxon>
        <taxon>Segatella</taxon>
    </lineage>
</organism>
<evidence type="ECO:0000313" key="3">
    <source>
        <dbReference type="Proteomes" id="UP000283872"/>
    </source>
</evidence>
<dbReference type="AlphaFoldDB" id="A0A3E5DR23"/>
<dbReference type="Pfam" id="PF05598">
    <property type="entry name" value="DUF772"/>
    <property type="match status" value="1"/>
</dbReference>
<dbReference type="EMBL" id="QRVA01000064">
    <property type="protein sequence ID" value="RGS10535.1"/>
    <property type="molecule type" value="Genomic_DNA"/>
</dbReference>
<dbReference type="PANTHER" id="PTHR35604">
    <property type="entry name" value="TRANSPOSASE INSH FOR INSERTION SEQUENCE ELEMENT IS5A-RELATED"/>
    <property type="match status" value="1"/>
</dbReference>
<sequence length="562" mass="64844">MTMFKKTDPNPQLDIFTAPSMQLGSRASKKYSDPNAWHNQFYSLVTTKIDEEIFKPLFPEGKKSGRPNASIRILVAMSVLKEGFGCSDEDLFEKCEFDLLTRKALGMELLTDVTPSIDTYYLFRRRICEYQERTGIDLMQLCFEQLAGKHVHLLKISGKCVRMDSKLIGSNIARQSRYELIHTTLVKFLKTCTLTHLSPEQEERAKEYLKEDSSKTVYRSDSDTLQSNLARIGNFIMEMLAVFPATSPAHDLLLRLFEEQYVVMDGKAVLRDKKEVKADSLQNPNDPDATYRAKNDQKVQGYVTNITETVEEGKPNIITSVQVETAVFADCHFLQEAVENSERVTDSTIEDLYADGAYQSPDNREFAKNHNAMQLKTGKMQGGCRWELIPHDEDGLTVREIATGNTYEAVKAVTKQGSRKRWRIPWNNKTGWRYFEDKDIKAYQLRKQIESLPLEEQHKRNNVEAAMFQYSFHTRNGKTRYRGLLKHRMHAYSRCMWMNLRRMVIFQISTFQRSIFALFGPIREAFGSFKAISRQIFTSGADCYVSLRMTTLVRLDSKYAPF</sequence>
<evidence type="ECO:0000259" key="1">
    <source>
        <dbReference type="Pfam" id="PF05598"/>
    </source>
</evidence>
<evidence type="ECO:0000313" key="2">
    <source>
        <dbReference type="EMBL" id="RGS10535.1"/>
    </source>
</evidence>
<name>A0A3E5DR23_9BACT</name>
<dbReference type="InterPro" id="IPR008490">
    <property type="entry name" value="Transposase_InsH_N"/>
</dbReference>
<gene>
    <name evidence="2" type="ORF">DWY11_15085</name>
</gene>
<proteinExistence type="predicted"/>
<feature type="domain" description="Transposase InsH N-terminal" evidence="1">
    <location>
        <begin position="38"/>
        <end position="126"/>
    </location>
</feature>
<comment type="caution">
    <text evidence="2">The sequence shown here is derived from an EMBL/GenBank/DDBJ whole genome shotgun (WGS) entry which is preliminary data.</text>
</comment>
<reference evidence="2 3" key="1">
    <citation type="submission" date="2018-08" db="EMBL/GenBank/DDBJ databases">
        <title>A genome reference for cultivated species of the human gut microbiota.</title>
        <authorList>
            <person name="Zou Y."/>
            <person name="Xue W."/>
            <person name="Luo G."/>
        </authorList>
    </citation>
    <scope>NUCLEOTIDE SEQUENCE [LARGE SCALE GENOMIC DNA]</scope>
    <source>
        <strain evidence="2 3">AF24-12</strain>
    </source>
</reference>
<dbReference type="PANTHER" id="PTHR35604:SF2">
    <property type="entry name" value="TRANSPOSASE INSH FOR INSERTION SEQUENCE ELEMENT IS5A-RELATED"/>
    <property type="match status" value="1"/>
</dbReference>